<evidence type="ECO:0000313" key="3">
    <source>
        <dbReference type="EMBL" id="MDC3417595.1"/>
    </source>
</evidence>
<evidence type="ECO:0000256" key="2">
    <source>
        <dbReference type="SAM" id="SignalP"/>
    </source>
</evidence>
<keyword evidence="4" id="KW-1185">Reference proteome</keyword>
<keyword evidence="1" id="KW-0175">Coiled coil</keyword>
<evidence type="ECO:0000256" key="1">
    <source>
        <dbReference type="SAM" id="Coils"/>
    </source>
</evidence>
<comment type="caution">
    <text evidence="3">The sequence shown here is derived from an EMBL/GenBank/DDBJ whole genome shotgun (WGS) entry which is preliminary data.</text>
</comment>
<keyword evidence="2" id="KW-0732">Signal</keyword>
<feature type="signal peptide" evidence="2">
    <location>
        <begin position="1"/>
        <end position="24"/>
    </location>
</feature>
<protein>
    <submittedName>
        <fullName evidence="3">Uncharacterized protein</fullName>
    </submittedName>
</protein>
<feature type="coiled-coil region" evidence="1">
    <location>
        <begin position="21"/>
        <end position="86"/>
    </location>
</feature>
<proteinExistence type="predicted"/>
<dbReference type="EMBL" id="JAMQKC010000011">
    <property type="protein sequence ID" value="MDC3417595.1"/>
    <property type="molecule type" value="Genomic_DNA"/>
</dbReference>
<accession>A0A9X4AGT2</accession>
<organism evidence="3 4">
    <name type="scientific">Aquibacillus salsiterrae</name>
    <dbReference type="NCBI Taxonomy" id="2950439"/>
    <lineage>
        <taxon>Bacteria</taxon>
        <taxon>Bacillati</taxon>
        <taxon>Bacillota</taxon>
        <taxon>Bacilli</taxon>
        <taxon>Bacillales</taxon>
        <taxon>Bacillaceae</taxon>
        <taxon>Aquibacillus</taxon>
    </lineage>
</organism>
<feature type="chain" id="PRO_5040829774" evidence="2">
    <location>
        <begin position="25"/>
        <end position="211"/>
    </location>
</feature>
<sequence length="211" mass="24412">MYNMKKFIGSVLFLFLLTSCSNNLETENQALTNELNKTEEEIISLRNQLSKTTAELDSYKQTSKNLKELKITVQQMEENNQLLSERITSVMEIPKFKYTIVSNQMDRPPYDAVVYIDNVPDEFKEQEPYLLRAAIEFSSEKYSAVSFWNDYSLAEQYVESSFSDEDGLNGWSGFDARFGSLDNSLDEPKLIHYYSRDDGVIVDFGKYTPLE</sequence>
<gene>
    <name evidence="3" type="ORF">NC799_11875</name>
</gene>
<dbReference type="RefSeq" id="WP_272446664.1">
    <property type="nucleotide sequence ID" value="NZ_JAMQKC010000011.1"/>
</dbReference>
<dbReference type="PROSITE" id="PS51257">
    <property type="entry name" value="PROKAR_LIPOPROTEIN"/>
    <property type="match status" value="1"/>
</dbReference>
<name>A0A9X4AGT2_9BACI</name>
<dbReference type="Proteomes" id="UP001145069">
    <property type="component" value="Unassembled WGS sequence"/>
</dbReference>
<reference evidence="3" key="1">
    <citation type="submission" date="2022-06" db="EMBL/GenBank/DDBJ databases">
        <title>Aquibacillus sp. a new bacterium isolated from soil saline samples.</title>
        <authorList>
            <person name="Galisteo C."/>
            <person name="De La Haba R."/>
            <person name="Sanchez-Porro C."/>
            <person name="Ventosa A."/>
        </authorList>
    </citation>
    <scope>NUCLEOTIDE SEQUENCE</scope>
    <source>
        <strain evidence="3">3ASR75-54</strain>
    </source>
</reference>
<dbReference type="AlphaFoldDB" id="A0A9X4AGT2"/>
<evidence type="ECO:0000313" key="4">
    <source>
        <dbReference type="Proteomes" id="UP001145069"/>
    </source>
</evidence>